<evidence type="ECO:0000256" key="1">
    <source>
        <dbReference type="SAM" id="SignalP"/>
    </source>
</evidence>
<dbReference type="InterPro" id="IPR036582">
    <property type="entry name" value="Mao_N_sf"/>
</dbReference>
<gene>
    <name evidence="3" type="ORF">ACE3NQ_25315</name>
</gene>
<evidence type="ECO:0000313" key="4">
    <source>
        <dbReference type="Proteomes" id="UP001580407"/>
    </source>
</evidence>
<protein>
    <submittedName>
        <fullName evidence="3">Stalk domain-containing protein</fullName>
    </submittedName>
</protein>
<sequence>MWRKLLIASCSAFLLIAGSSVHAESVDSVILGYPNGEEQTLRSEEYIFLKGSIMVSPYKVTGVLPFSVPGKGIWWLHDEQTVIFAFTDPDDFIKARLSIKAGEKELIDDGKSYTLRQEAVLQDGRVYLPIREIAEAYGHDVQYTKSDGKINISIEQ</sequence>
<feature type="chain" id="PRO_5045847775" evidence="1">
    <location>
        <begin position="24"/>
        <end position="156"/>
    </location>
</feature>
<dbReference type="Gene3D" id="3.30.457.10">
    <property type="entry name" value="Copper amine oxidase-like, N-terminal domain"/>
    <property type="match status" value="1"/>
</dbReference>
<reference evidence="3 4" key="1">
    <citation type="submission" date="2024-09" db="EMBL/GenBank/DDBJ databases">
        <authorList>
            <person name="Ruan L."/>
        </authorList>
    </citation>
    <scope>NUCLEOTIDE SEQUENCE [LARGE SCALE GENOMIC DNA]</scope>
    <source>
        <strain evidence="3 4">D33</strain>
    </source>
</reference>
<dbReference type="SUPFAM" id="SSF55383">
    <property type="entry name" value="Copper amine oxidase, domain N"/>
    <property type="match status" value="1"/>
</dbReference>
<proteinExistence type="predicted"/>
<name>A0ABV5BET9_9BACL</name>
<dbReference type="EMBL" id="JBHILM010000037">
    <property type="protein sequence ID" value="MFB5684224.1"/>
    <property type="molecule type" value="Genomic_DNA"/>
</dbReference>
<keyword evidence="4" id="KW-1185">Reference proteome</keyword>
<organism evidence="3 4">
    <name type="scientific">Paenibacillus terreus</name>
    <dbReference type="NCBI Taxonomy" id="1387834"/>
    <lineage>
        <taxon>Bacteria</taxon>
        <taxon>Bacillati</taxon>
        <taxon>Bacillota</taxon>
        <taxon>Bacilli</taxon>
        <taxon>Bacillales</taxon>
        <taxon>Paenibacillaceae</taxon>
        <taxon>Paenibacillus</taxon>
    </lineage>
</organism>
<feature type="signal peptide" evidence="1">
    <location>
        <begin position="1"/>
        <end position="23"/>
    </location>
</feature>
<accession>A0ABV5BET9</accession>
<keyword evidence="1" id="KW-0732">Signal</keyword>
<evidence type="ECO:0000313" key="3">
    <source>
        <dbReference type="EMBL" id="MFB5684224.1"/>
    </source>
</evidence>
<dbReference type="Pfam" id="PF07833">
    <property type="entry name" value="Cu_amine_oxidN1"/>
    <property type="match status" value="1"/>
</dbReference>
<dbReference type="InterPro" id="IPR012854">
    <property type="entry name" value="Cu_amine_oxidase-like_N"/>
</dbReference>
<feature type="domain" description="Copper amine oxidase-like N-terminal" evidence="2">
    <location>
        <begin position="71"/>
        <end position="151"/>
    </location>
</feature>
<comment type="caution">
    <text evidence="3">The sequence shown here is derived from an EMBL/GenBank/DDBJ whole genome shotgun (WGS) entry which is preliminary data.</text>
</comment>
<dbReference type="Proteomes" id="UP001580407">
    <property type="component" value="Unassembled WGS sequence"/>
</dbReference>
<dbReference type="RefSeq" id="WP_375533159.1">
    <property type="nucleotide sequence ID" value="NZ_JBHIRX010000015.1"/>
</dbReference>
<evidence type="ECO:0000259" key="2">
    <source>
        <dbReference type="Pfam" id="PF07833"/>
    </source>
</evidence>